<sequence>MASPTWDWRDEASRKEASRVMARAAAGTSAAENGGTTVSQLLSTLLPVLVVAIVWGILFLLFRTRFKRHYQPRTFLGSLRPEQRTPKVSDKLIGWIGEFWRLPDTYVLNHHSLDAYLFLRFLKITIIICFVGCCITWPVLFPINATGGNGYKQLDILSFSNVANYWKWFAHCGIAIIFFSFVMYMITRESVFFINLRQAYLMSPLYASRISSRTVLFTSIPADYMNEAKLRAMLGNGVKRIWLATDTKELEDKVQQRDKTAMKLEGAETKLIVAANKAHLKAQKKNGGERNASEEAAIGEESIAMRYLKPKQRPTHKLGFLGLIGKKVDTIDWSRAELKKLIPEVDRDQAVHKAHEAKMLNSAFVQFNTLIEAQAAYQSLAHHQALHMSPRFAGVTPQEVVWKNLRLIWWERVLRRITTLSFVVALIIFWSIPVAAIGAISNINQLESTKGFHWVKTIFDALPTQIAGVVTGLLPTILLAVLMALLPIILRAMAKLGGDPTLSAVELTVQNWYFAFQVIDVFGVTTIGSAASSVAGAIAKNPSSAVSLLAQKLPNASNFYISYFVLQGLAVVSGTLVGLAGLVIFILLGKILDKTPRKMYKRWISLSSLGWGTVMPIYSNLCVIALCYAAIAPLVLGFATIGLSLFYFAFRYNMFFVNNAQIDTKGRMYPRALQHLFVGIYVAELCLVGLFAIGTGSQVGAIGPLVLMILFVVFTALYQISLNSALGPLLDYLPKSIDAEERRLLAAEHGGRVNGYEEDSVDKEGHIDGQASTVDAPAPHKKPNFFTKWLRPDKYQDYETMRRLVPKDIAIDYSPEDEVNAFYNPAISSPTPLLWIPRDQLGISRQEVRDTEKVIPITDEGAYLDDKGKVIWDAQDGRPPIYQEVPYY</sequence>
<evidence type="ECO:0000259" key="11">
    <source>
        <dbReference type="Pfam" id="PF13967"/>
    </source>
</evidence>
<dbReference type="Pfam" id="PF12621">
    <property type="entry name" value="PHM7_ext"/>
    <property type="match status" value="1"/>
</dbReference>
<keyword evidence="6 8" id="KW-0472">Membrane</keyword>
<keyword evidence="5 8" id="KW-1133">Transmembrane helix</keyword>
<comment type="similarity">
    <text evidence="2">Belongs to the CSC1 (TC 1.A.17) family.</text>
</comment>
<feature type="transmembrane region" description="Helical" evidence="8">
    <location>
        <begin position="701"/>
        <end position="720"/>
    </location>
</feature>
<feature type="transmembrane region" description="Helical" evidence="8">
    <location>
        <begin position="609"/>
        <end position="631"/>
    </location>
</feature>
<evidence type="ECO:0000256" key="7">
    <source>
        <dbReference type="SAM" id="MobiDB-lite"/>
    </source>
</evidence>
<organism evidence="13 14">
    <name type="scientific">Teratosphaeria destructans</name>
    <dbReference type="NCBI Taxonomy" id="418781"/>
    <lineage>
        <taxon>Eukaryota</taxon>
        <taxon>Fungi</taxon>
        <taxon>Dikarya</taxon>
        <taxon>Ascomycota</taxon>
        <taxon>Pezizomycotina</taxon>
        <taxon>Dothideomycetes</taxon>
        <taxon>Dothideomycetidae</taxon>
        <taxon>Mycosphaerellales</taxon>
        <taxon>Teratosphaeriaceae</taxon>
        <taxon>Teratosphaeria</taxon>
    </lineage>
</organism>
<evidence type="ECO:0000259" key="10">
    <source>
        <dbReference type="Pfam" id="PF12621"/>
    </source>
</evidence>
<dbReference type="GO" id="GO:0005227">
    <property type="term" value="F:calcium-activated cation channel activity"/>
    <property type="evidence" value="ECO:0007669"/>
    <property type="project" value="InterPro"/>
</dbReference>
<feature type="transmembrane region" description="Helical" evidence="8">
    <location>
        <begin position="511"/>
        <end position="539"/>
    </location>
</feature>
<evidence type="ECO:0000256" key="1">
    <source>
        <dbReference type="ARBA" id="ARBA00004141"/>
    </source>
</evidence>
<feature type="transmembrane region" description="Helical" evidence="8">
    <location>
        <begin position="422"/>
        <end position="446"/>
    </location>
</feature>
<protein>
    <submittedName>
        <fullName evidence="13">Extracellular tail, of 10TM putative phosphate transporter</fullName>
    </submittedName>
</protein>
<feature type="domain" description="CSC1/OSCA1-like cytosolic" evidence="12">
    <location>
        <begin position="212"/>
        <end position="404"/>
    </location>
</feature>
<feature type="region of interest" description="Disordered" evidence="7">
    <location>
        <begin position="755"/>
        <end position="774"/>
    </location>
</feature>
<dbReference type="PANTHER" id="PTHR13018:SF26">
    <property type="entry name" value="DOMAIN PROTEIN, PUTATIVE (AFU_ORTHOLOGUE AFUA_5G10920)-RELATED"/>
    <property type="match status" value="1"/>
</dbReference>
<dbReference type="EMBL" id="RIBY02001845">
    <property type="protein sequence ID" value="KAH9827907.1"/>
    <property type="molecule type" value="Genomic_DNA"/>
</dbReference>
<evidence type="ECO:0000256" key="5">
    <source>
        <dbReference type="ARBA" id="ARBA00022989"/>
    </source>
</evidence>
<feature type="transmembrane region" description="Helical" evidence="8">
    <location>
        <begin position="121"/>
        <end position="145"/>
    </location>
</feature>
<feature type="transmembrane region" description="Helical" evidence="8">
    <location>
        <begin position="41"/>
        <end position="62"/>
    </location>
</feature>
<evidence type="ECO:0000259" key="12">
    <source>
        <dbReference type="Pfam" id="PF14703"/>
    </source>
</evidence>
<feature type="domain" description="CSC1/OSCA1-like N-terminal transmembrane" evidence="11">
    <location>
        <begin position="41"/>
        <end position="189"/>
    </location>
</feature>
<evidence type="ECO:0000313" key="14">
    <source>
        <dbReference type="Proteomes" id="UP001138500"/>
    </source>
</evidence>
<name>A0A9W7SSW0_9PEZI</name>
<evidence type="ECO:0000259" key="9">
    <source>
        <dbReference type="Pfam" id="PF02714"/>
    </source>
</evidence>
<dbReference type="InterPro" id="IPR022257">
    <property type="entry name" value="PHM7_ext"/>
</dbReference>
<feature type="transmembrane region" description="Helical" evidence="8">
    <location>
        <begin position="676"/>
        <end position="695"/>
    </location>
</feature>
<dbReference type="InterPro" id="IPR003864">
    <property type="entry name" value="CSC1/OSCA1-like_7TM"/>
</dbReference>
<evidence type="ECO:0000256" key="2">
    <source>
        <dbReference type="ARBA" id="ARBA00007779"/>
    </source>
</evidence>
<dbReference type="Pfam" id="PF13967">
    <property type="entry name" value="RSN1_TM"/>
    <property type="match status" value="1"/>
</dbReference>
<evidence type="ECO:0000313" key="13">
    <source>
        <dbReference type="EMBL" id="KAH9827907.1"/>
    </source>
</evidence>
<feature type="transmembrane region" description="Helical" evidence="8">
    <location>
        <begin position="559"/>
        <end position="588"/>
    </location>
</feature>
<comment type="subcellular location">
    <subcellularLocation>
        <location evidence="1">Membrane</location>
        <topology evidence="1">Multi-pass membrane protein</topology>
    </subcellularLocation>
</comment>
<dbReference type="OrthoDB" id="1076608at2759"/>
<gene>
    <name evidence="13" type="ORF">Tdes44962_MAKER02661</name>
</gene>
<dbReference type="InterPro" id="IPR045122">
    <property type="entry name" value="Csc1-like"/>
</dbReference>
<dbReference type="PANTHER" id="PTHR13018">
    <property type="entry name" value="PROBABLE MEMBRANE PROTEIN DUF221-RELATED"/>
    <property type="match status" value="1"/>
</dbReference>
<dbReference type="GO" id="GO:0005886">
    <property type="term" value="C:plasma membrane"/>
    <property type="evidence" value="ECO:0007669"/>
    <property type="project" value="TreeGrafter"/>
</dbReference>
<evidence type="ECO:0000256" key="8">
    <source>
        <dbReference type="SAM" id="Phobius"/>
    </source>
</evidence>
<dbReference type="Pfam" id="PF14703">
    <property type="entry name" value="PHM7_cyt"/>
    <property type="match status" value="1"/>
</dbReference>
<dbReference type="InterPro" id="IPR027815">
    <property type="entry name" value="CSC1/OSCA1-like_cyt"/>
</dbReference>
<dbReference type="Proteomes" id="UP001138500">
    <property type="component" value="Unassembled WGS sequence"/>
</dbReference>
<keyword evidence="14" id="KW-1185">Reference proteome</keyword>
<comment type="caution">
    <text evidence="13">The sequence shown here is derived from an EMBL/GenBank/DDBJ whole genome shotgun (WGS) entry which is preliminary data.</text>
</comment>
<accession>A0A9W7SSW0</accession>
<feature type="transmembrane region" description="Helical" evidence="8">
    <location>
        <begin position="637"/>
        <end position="655"/>
    </location>
</feature>
<reference evidence="13 14" key="1">
    <citation type="journal article" date="2018" name="IMA Fungus">
        <title>IMA Genome-F 10: Nine draft genome sequences of Claviceps purpurea s.lat., including C. arundinis, C. humidiphila, and C. cf. spartinae, pseudomolecules for the pitch canker pathogen Fusarium circinatum, draft genome of Davidsoniella eucalypti, Grosmannia galeiformis, Quambalaria eucalypti, and Teratosphaeria destructans.</title>
        <authorList>
            <person name="Wingfield B.D."/>
            <person name="Liu M."/>
            <person name="Nguyen H.D."/>
            <person name="Lane F.A."/>
            <person name="Morgan S.W."/>
            <person name="De Vos L."/>
            <person name="Wilken P.M."/>
            <person name="Duong T.A."/>
            <person name="Aylward J."/>
            <person name="Coetzee M.P."/>
            <person name="Dadej K."/>
            <person name="De Beer Z.W."/>
            <person name="Findlay W."/>
            <person name="Havenga M."/>
            <person name="Kolarik M."/>
            <person name="Menzies J.G."/>
            <person name="Naidoo K."/>
            <person name="Pochopski O."/>
            <person name="Shoukouhi P."/>
            <person name="Santana Q.C."/>
            <person name="Seifert K.A."/>
            <person name="Soal N."/>
            <person name="Steenkamp E.T."/>
            <person name="Tatham C.T."/>
            <person name="van der Nest M.A."/>
            <person name="Wingfield M.J."/>
        </authorList>
    </citation>
    <scope>NUCLEOTIDE SEQUENCE [LARGE SCALE GENOMIC DNA]</scope>
    <source>
        <strain evidence="13">CMW44962</strain>
    </source>
</reference>
<dbReference type="AlphaFoldDB" id="A0A9W7SSW0"/>
<keyword evidence="4 8" id="KW-0812">Transmembrane</keyword>
<evidence type="ECO:0000256" key="6">
    <source>
        <dbReference type="ARBA" id="ARBA00023136"/>
    </source>
</evidence>
<reference evidence="13 14" key="2">
    <citation type="journal article" date="2021" name="Curr. Genet.">
        <title>Genetic response to nitrogen starvation in the aggressive Eucalyptus foliar pathogen Teratosphaeria destructans.</title>
        <authorList>
            <person name="Havenga M."/>
            <person name="Wingfield B.D."/>
            <person name="Wingfield M.J."/>
            <person name="Dreyer L.L."/>
            <person name="Roets F."/>
            <person name="Aylward J."/>
        </authorList>
    </citation>
    <scope>NUCLEOTIDE SEQUENCE [LARGE SCALE GENOMIC DNA]</scope>
    <source>
        <strain evidence="13">CMW44962</strain>
    </source>
</reference>
<dbReference type="InterPro" id="IPR032880">
    <property type="entry name" value="CSC1/OSCA1-like_N"/>
</dbReference>
<feature type="transmembrane region" description="Helical" evidence="8">
    <location>
        <begin position="466"/>
        <end position="490"/>
    </location>
</feature>
<feature type="transmembrane region" description="Helical" evidence="8">
    <location>
        <begin position="165"/>
        <end position="187"/>
    </location>
</feature>
<evidence type="ECO:0000256" key="3">
    <source>
        <dbReference type="ARBA" id="ARBA00022448"/>
    </source>
</evidence>
<evidence type="ECO:0000256" key="4">
    <source>
        <dbReference type="ARBA" id="ARBA00022692"/>
    </source>
</evidence>
<proteinExistence type="inferred from homology"/>
<feature type="domain" description="CSC1/OSCA1-like 7TM region" evidence="9">
    <location>
        <begin position="415"/>
        <end position="691"/>
    </location>
</feature>
<dbReference type="Pfam" id="PF02714">
    <property type="entry name" value="RSN1_7TM"/>
    <property type="match status" value="1"/>
</dbReference>
<keyword evidence="3" id="KW-0813">Transport</keyword>
<feature type="domain" description="10TM putative phosphate transporter extracellular tail" evidence="10">
    <location>
        <begin position="789"/>
        <end position="880"/>
    </location>
</feature>